<gene>
    <name evidence="6" type="ORF">SAMN04490178_13521</name>
</gene>
<dbReference type="EMBL" id="FODY01000035">
    <property type="protein sequence ID" value="SEP45460.1"/>
    <property type="molecule type" value="Genomic_DNA"/>
</dbReference>
<sequence>MVAVGFYLLLGCLVCQRLGELLLARRNRTWLLKQGAKEFGKRHYPLFFLLHIAWFSCLLSESLYNGPTLHSFWYIWGVGLAVAQVLRYWCMGSLGRYWNTRILIVPGAARIRRGPYRYVPHPNYVAVCLELFCIPMIFDAMVTALLFSLLNLILLVGVRVPTENKALRLLQ</sequence>
<dbReference type="GO" id="GO:0004671">
    <property type="term" value="F:protein C-terminal S-isoprenylcysteine carboxyl O-methyltransferase activity"/>
    <property type="evidence" value="ECO:0007669"/>
    <property type="project" value="InterPro"/>
</dbReference>
<keyword evidence="3 5" id="KW-1133">Transmembrane helix</keyword>
<evidence type="ECO:0000256" key="5">
    <source>
        <dbReference type="SAM" id="Phobius"/>
    </source>
</evidence>
<evidence type="ECO:0000256" key="1">
    <source>
        <dbReference type="ARBA" id="ARBA00004141"/>
    </source>
</evidence>
<evidence type="ECO:0000256" key="2">
    <source>
        <dbReference type="ARBA" id="ARBA00022692"/>
    </source>
</evidence>
<dbReference type="RefSeq" id="WP_091751692.1">
    <property type="nucleotide sequence ID" value="NZ_FODY01000035.1"/>
</dbReference>
<feature type="transmembrane region" description="Helical" evidence="5">
    <location>
        <begin position="44"/>
        <end position="65"/>
    </location>
</feature>
<dbReference type="PANTHER" id="PTHR43847">
    <property type="entry name" value="BLL3993 PROTEIN"/>
    <property type="match status" value="1"/>
</dbReference>
<feature type="transmembrane region" description="Helical" evidence="5">
    <location>
        <begin position="144"/>
        <end position="162"/>
    </location>
</feature>
<dbReference type="Pfam" id="PF04140">
    <property type="entry name" value="ICMT"/>
    <property type="match status" value="1"/>
</dbReference>
<dbReference type="AlphaFoldDB" id="A0A1H8XZJ3"/>
<dbReference type="InterPro" id="IPR007269">
    <property type="entry name" value="ICMT_MeTrfase"/>
</dbReference>
<proteinExistence type="predicted"/>
<name>A0A1H8XZJ3_9FIRM</name>
<dbReference type="PANTHER" id="PTHR43847:SF1">
    <property type="entry name" value="BLL3993 PROTEIN"/>
    <property type="match status" value="1"/>
</dbReference>
<keyword evidence="6" id="KW-0489">Methyltransferase</keyword>
<dbReference type="OrthoDB" id="7203053at2"/>
<dbReference type="GO" id="GO:0032259">
    <property type="term" value="P:methylation"/>
    <property type="evidence" value="ECO:0007669"/>
    <property type="project" value="UniProtKB-KW"/>
</dbReference>
<evidence type="ECO:0000313" key="6">
    <source>
        <dbReference type="EMBL" id="SEP45460.1"/>
    </source>
</evidence>
<dbReference type="InterPro" id="IPR052527">
    <property type="entry name" value="Metal_cation-efflux_comp"/>
</dbReference>
<reference evidence="6 7" key="1">
    <citation type="submission" date="2016-10" db="EMBL/GenBank/DDBJ databases">
        <authorList>
            <person name="de Groot N.N."/>
        </authorList>
    </citation>
    <scope>NUCLEOTIDE SEQUENCE [LARGE SCALE GENOMIC DNA]</scope>
    <source>
        <strain evidence="6 7">DSM 13305</strain>
    </source>
</reference>
<accession>A0A1H8XZJ3</accession>
<organism evidence="6 7">
    <name type="scientific">Propionispora vibrioides</name>
    <dbReference type="NCBI Taxonomy" id="112903"/>
    <lineage>
        <taxon>Bacteria</taxon>
        <taxon>Bacillati</taxon>
        <taxon>Bacillota</taxon>
        <taxon>Negativicutes</taxon>
        <taxon>Selenomonadales</taxon>
        <taxon>Sporomusaceae</taxon>
        <taxon>Propionispora</taxon>
    </lineage>
</organism>
<keyword evidence="4 5" id="KW-0472">Membrane</keyword>
<dbReference type="Gene3D" id="1.20.120.1630">
    <property type="match status" value="1"/>
</dbReference>
<evidence type="ECO:0000313" key="7">
    <source>
        <dbReference type="Proteomes" id="UP000198847"/>
    </source>
</evidence>
<keyword evidence="6" id="KW-0808">Transferase</keyword>
<keyword evidence="2 5" id="KW-0812">Transmembrane</keyword>
<protein>
    <submittedName>
        <fullName evidence="6">Methyltransferase</fullName>
    </submittedName>
</protein>
<comment type="subcellular location">
    <subcellularLocation>
        <location evidence="1">Membrane</location>
        <topology evidence="1">Multi-pass membrane protein</topology>
    </subcellularLocation>
</comment>
<evidence type="ECO:0000256" key="3">
    <source>
        <dbReference type="ARBA" id="ARBA00022989"/>
    </source>
</evidence>
<keyword evidence="7" id="KW-1185">Reference proteome</keyword>
<dbReference type="Proteomes" id="UP000198847">
    <property type="component" value="Unassembled WGS sequence"/>
</dbReference>
<dbReference type="STRING" id="112903.SAMN04490178_13521"/>
<feature type="transmembrane region" description="Helical" evidence="5">
    <location>
        <begin position="71"/>
        <end position="90"/>
    </location>
</feature>
<evidence type="ECO:0000256" key="4">
    <source>
        <dbReference type="ARBA" id="ARBA00023136"/>
    </source>
</evidence>
<dbReference type="GO" id="GO:0016020">
    <property type="term" value="C:membrane"/>
    <property type="evidence" value="ECO:0007669"/>
    <property type="project" value="UniProtKB-SubCell"/>
</dbReference>